<name>A0ABW4MWH5_9BACI</name>
<evidence type="ECO:0000313" key="2">
    <source>
        <dbReference type="EMBL" id="MFD1781330.1"/>
    </source>
</evidence>
<feature type="domain" description="Sin" evidence="1">
    <location>
        <begin position="3"/>
        <end position="41"/>
    </location>
</feature>
<reference evidence="3" key="1">
    <citation type="journal article" date="2019" name="Int. J. Syst. Evol. Microbiol.">
        <title>The Global Catalogue of Microorganisms (GCM) 10K type strain sequencing project: providing services to taxonomists for standard genome sequencing and annotation.</title>
        <authorList>
            <consortium name="The Broad Institute Genomics Platform"/>
            <consortium name="The Broad Institute Genome Sequencing Center for Infectious Disease"/>
            <person name="Wu L."/>
            <person name="Ma J."/>
        </authorList>
    </citation>
    <scope>NUCLEOTIDE SEQUENCE [LARGE SCALE GENOMIC DNA]</scope>
    <source>
        <strain evidence="3">CCUG 15531</strain>
    </source>
</reference>
<dbReference type="PROSITE" id="PS51500">
    <property type="entry name" value="SIN"/>
    <property type="match status" value="1"/>
</dbReference>
<proteinExistence type="predicted"/>
<sequence length="42" mass="4824">MLNEVQNKDEQLDQDWIDLILEAVEMGMSVQDIQAFLQSKSA</sequence>
<evidence type="ECO:0000259" key="1">
    <source>
        <dbReference type="PROSITE" id="PS51500"/>
    </source>
</evidence>
<comment type="caution">
    <text evidence="2">The sequence shown here is derived from an EMBL/GenBank/DDBJ whole genome shotgun (WGS) entry which is preliminary data.</text>
</comment>
<dbReference type="RefSeq" id="WP_388041383.1">
    <property type="nucleotide sequence ID" value="NZ_JBHUEK010000031.1"/>
</dbReference>
<organism evidence="2 3">
    <name type="scientific">Fredinandcohnia salidurans</name>
    <dbReference type="NCBI Taxonomy" id="2595041"/>
    <lineage>
        <taxon>Bacteria</taxon>
        <taxon>Bacillati</taxon>
        <taxon>Bacillota</taxon>
        <taxon>Bacilli</taxon>
        <taxon>Bacillales</taxon>
        <taxon>Bacillaceae</taxon>
        <taxon>Fredinandcohnia</taxon>
    </lineage>
</organism>
<dbReference type="SUPFAM" id="SSF47406">
    <property type="entry name" value="SinR repressor dimerisation domain-like"/>
    <property type="match status" value="1"/>
</dbReference>
<keyword evidence="3" id="KW-1185">Reference proteome</keyword>
<accession>A0ABW4MWH5</accession>
<dbReference type="EMBL" id="JBHUEK010000031">
    <property type="protein sequence ID" value="MFD1781330.1"/>
    <property type="molecule type" value="Genomic_DNA"/>
</dbReference>
<dbReference type="InterPro" id="IPR036281">
    <property type="entry name" value="SinR/SinI_dimer_dom_sf"/>
</dbReference>
<dbReference type="Pfam" id="PF08671">
    <property type="entry name" value="SinI"/>
    <property type="match status" value="1"/>
</dbReference>
<dbReference type="Proteomes" id="UP001597227">
    <property type="component" value="Unassembled WGS sequence"/>
</dbReference>
<evidence type="ECO:0000313" key="3">
    <source>
        <dbReference type="Proteomes" id="UP001597227"/>
    </source>
</evidence>
<dbReference type="InterPro" id="IPR010981">
    <property type="entry name" value="SinR/SinI_dimer_dom"/>
</dbReference>
<protein>
    <submittedName>
        <fullName evidence="2">Anti-repressor SinI family protein</fullName>
    </submittedName>
</protein>
<gene>
    <name evidence="2" type="ORF">ACFSFW_21970</name>
</gene>